<feature type="transmembrane region" description="Helical" evidence="5">
    <location>
        <begin position="132"/>
        <end position="154"/>
    </location>
</feature>
<dbReference type="PRINTS" id="PR01036">
    <property type="entry name" value="TCRTETB"/>
</dbReference>
<feature type="transmembrane region" description="Helical" evidence="5">
    <location>
        <begin position="99"/>
        <end position="120"/>
    </location>
</feature>
<dbReference type="InterPro" id="IPR036259">
    <property type="entry name" value="MFS_trans_sf"/>
</dbReference>
<dbReference type="Proteomes" id="UP000805614">
    <property type="component" value="Unassembled WGS sequence"/>
</dbReference>
<feature type="transmembrane region" description="Helical" evidence="5">
    <location>
        <begin position="355"/>
        <end position="374"/>
    </location>
</feature>
<evidence type="ECO:0000313" key="7">
    <source>
        <dbReference type="EMBL" id="MBC6465670.1"/>
    </source>
</evidence>
<dbReference type="PROSITE" id="PS50850">
    <property type="entry name" value="MFS"/>
    <property type="match status" value="1"/>
</dbReference>
<reference evidence="7 8" key="1">
    <citation type="submission" date="2020-06" db="EMBL/GenBank/DDBJ databases">
        <title>Actinomadura xiongansis sp. nov., isolated from soil of Baiyangdian.</title>
        <authorList>
            <person name="Zhang X."/>
        </authorList>
    </citation>
    <scope>NUCLEOTIDE SEQUENCE [LARGE SCALE GENOMIC DNA]</scope>
    <source>
        <strain evidence="7 8">HBUM206468</strain>
    </source>
</reference>
<feature type="transmembrane region" description="Helical" evidence="5">
    <location>
        <begin position="160"/>
        <end position="183"/>
    </location>
</feature>
<dbReference type="InterPro" id="IPR036388">
    <property type="entry name" value="WH-like_DNA-bd_sf"/>
</dbReference>
<evidence type="ECO:0000256" key="3">
    <source>
        <dbReference type="ARBA" id="ARBA00022989"/>
    </source>
</evidence>
<dbReference type="SUPFAM" id="SSF46785">
    <property type="entry name" value="Winged helix' DNA-binding domain"/>
    <property type="match status" value="1"/>
</dbReference>
<dbReference type="Pfam" id="PF07690">
    <property type="entry name" value="MFS_1"/>
    <property type="match status" value="1"/>
</dbReference>
<dbReference type="Gene3D" id="1.10.10.10">
    <property type="entry name" value="Winged helix-like DNA-binding domain superfamily/Winged helix DNA-binding domain"/>
    <property type="match status" value="1"/>
</dbReference>
<dbReference type="EMBL" id="JABVEC010000005">
    <property type="protein sequence ID" value="MBC6465670.1"/>
    <property type="molecule type" value="Genomic_DNA"/>
</dbReference>
<evidence type="ECO:0000256" key="1">
    <source>
        <dbReference type="ARBA" id="ARBA00004651"/>
    </source>
</evidence>
<proteinExistence type="predicted"/>
<dbReference type="Gene3D" id="1.20.1720.10">
    <property type="entry name" value="Multidrug resistance protein D"/>
    <property type="match status" value="1"/>
</dbReference>
<dbReference type="SUPFAM" id="SSF103473">
    <property type="entry name" value="MFS general substrate transporter"/>
    <property type="match status" value="1"/>
</dbReference>
<feature type="transmembrane region" description="Helical" evidence="5">
    <location>
        <begin position="223"/>
        <end position="241"/>
    </location>
</feature>
<feature type="transmembrane region" description="Helical" evidence="5">
    <location>
        <begin position="46"/>
        <end position="62"/>
    </location>
</feature>
<dbReference type="PANTHER" id="PTHR23501:SF197">
    <property type="entry name" value="COMD"/>
    <property type="match status" value="1"/>
</dbReference>
<evidence type="ECO:0000256" key="4">
    <source>
        <dbReference type="ARBA" id="ARBA00023136"/>
    </source>
</evidence>
<comment type="subcellular location">
    <subcellularLocation>
        <location evidence="1">Cell membrane</location>
        <topology evidence="1">Multi-pass membrane protein</topology>
    </subcellularLocation>
</comment>
<keyword evidence="8" id="KW-1185">Reference proteome</keyword>
<feature type="transmembrane region" description="Helical" evidence="5">
    <location>
        <begin position="327"/>
        <end position="349"/>
    </location>
</feature>
<dbReference type="Gene3D" id="1.20.1250.20">
    <property type="entry name" value="MFS general substrate transporter like domains"/>
    <property type="match status" value="1"/>
</dbReference>
<dbReference type="InterPro" id="IPR020846">
    <property type="entry name" value="MFS_dom"/>
</dbReference>
<feature type="transmembrane region" description="Helical" evidence="5">
    <location>
        <begin position="261"/>
        <end position="281"/>
    </location>
</feature>
<dbReference type="RefSeq" id="WP_187242685.1">
    <property type="nucleotide sequence ID" value="NZ_BAAAOK010000006.1"/>
</dbReference>
<dbReference type="InterPro" id="IPR036390">
    <property type="entry name" value="WH_DNA-bd_sf"/>
</dbReference>
<evidence type="ECO:0000256" key="5">
    <source>
        <dbReference type="SAM" id="Phobius"/>
    </source>
</evidence>
<evidence type="ECO:0000256" key="2">
    <source>
        <dbReference type="ARBA" id="ARBA00022692"/>
    </source>
</evidence>
<accession>A0ABR7LME3</accession>
<feature type="domain" description="Major facilitator superfamily (MFS) profile" evidence="6">
    <location>
        <begin position="9"/>
        <end position="489"/>
    </location>
</feature>
<sequence>MSAQGRTVSVGVLMVAMLLAALDQTIPCTALPVMNGEFKGLRPECWVITAYLLAMIASAVTWGRLGDQLGRKPLLMVAIGLFFAGSALCGQAWSMDSLIGFRVLQGLGAGGVIVLTLAMVRELFPPRERSRYLGILGAIYGVCSVTGPVFGGFFTDQLSWRWIFLVNLPICVVILTTLAIVLPERPERERRSVNYMGMALLAVAMCLILLTVLGLVRYHWSDYRVLLTGSAGVVMTLAWWFTERRMREPALPPRLFRNPVFVVGGAIDFVVGFVLFGSITYLPALLQAVSGASATISGVHLLPLVLPLLAFSVLTGYLIGASGRYRVYLVAGMLITTMALILLSGVSTTTSTFEMALSLCMLGIGLGLAVQVPVMAVQNAVDYRDLGVATSGVTLLRSIGALMGITIFNAIFSHRLNLRVAEALSGATLPVGFNPESIQHDPTALRRLPPAQRGEFIDAYARSFHTMFEVAIPVVLAGVLLALILREVSARVTMQGSDLGHCLGGAPTGCSSRSEIERMIFRLLRNDPEARQAVREVYRDLGAQIGVDCPPSSLWMLCRIERLGAVSPTALAEWAGETVDEGRPYVNRLIAEGLVSHGDADLLITDAGKVVTERLHESMREVLVRLLADWSPEDCPELLELLVRLSRESLWDDADLLPTGRASLAT</sequence>
<dbReference type="CDD" id="cd17502">
    <property type="entry name" value="MFS_Azr1_MDR_like"/>
    <property type="match status" value="1"/>
</dbReference>
<dbReference type="InterPro" id="IPR011701">
    <property type="entry name" value="MFS"/>
</dbReference>
<protein>
    <submittedName>
        <fullName evidence="7">MFS transporter</fullName>
    </submittedName>
</protein>
<feature type="transmembrane region" description="Helical" evidence="5">
    <location>
        <begin position="195"/>
        <end position="217"/>
    </location>
</feature>
<feature type="transmembrane region" description="Helical" evidence="5">
    <location>
        <begin position="386"/>
        <end position="412"/>
    </location>
</feature>
<comment type="caution">
    <text evidence="7">The sequence shown here is derived from an EMBL/GenBank/DDBJ whole genome shotgun (WGS) entry which is preliminary data.</text>
</comment>
<dbReference type="PANTHER" id="PTHR23501">
    <property type="entry name" value="MAJOR FACILITATOR SUPERFAMILY"/>
    <property type="match status" value="1"/>
</dbReference>
<name>A0ABR7LME3_9ACTN</name>
<feature type="transmembrane region" description="Helical" evidence="5">
    <location>
        <begin position="74"/>
        <end position="93"/>
    </location>
</feature>
<evidence type="ECO:0000313" key="8">
    <source>
        <dbReference type="Proteomes" id="UP000805614"/>
    </source>
</evidence>
<keyword evidence="4 5" id="KW-0472">Membrane</keyword>
<feature type="transmembrane region" description="Helical" evidence="5">
    <location>
        <begin position="301"/>
        <end position="320"/>
    </location>
</feature>
<gene>
    <name evidence="7" type="ORF">HKK74_09195</name>
</gene>
<feature type="transmembrane region" description="Helical" evidence="5">
    <location>
        <begin position="464"/>
        <end position="485"/>
    </location>
</feature>
<keyword evidence="2 5" id="KW-0812">Transmembrane</keyword>
<evidence type="ECO:0000259" key="6">
    <source>
        <dbReference type="PROSITE" id="PS50850"/>
    </source>
</evidence>
<keyword evidence="3 5" id="KW-1133">Transmembrane helix</keyword>
<organism evidence="7 8">
    <name type="scientific">Actinomadura alba</name>
    <dbReference type="NCBI Taxonomy" id="406431"/>
    <lineage>
        <taxon>Bacteria</taxon>
        <taxon>Bacillati</taxon>
        <taxon>Actinomycetota</taxon>
        <taxon>Actinomycetes</taxon>
        <taxon>Streptosporangiales</taxon>
        <taxon>Thermomonosporaceae</taxon>
        <taxon>Actinomadura</taxon>
    </lineage>
</organism>